<organism evidence="6 7">
    <name type="scientific">Dyella flava</name>
    <dbReference type="NCBI Taxonomy" id="1920170"/>
    <lineage>
        <taxon>Bacteria</taxon>
        <taxon>Pseudomonadati</taxon>
        <taxon>Pseudomonadota</taxon>
        <taxon>Gammaproteobacteria</taxon>
        <taxon>Lysobacterales</taxon>
        <taxon>Rhodanobacteraceae</taxon>
        <taxon>Dyella</taxon>
    </lineage>
</organism>
<dbReference type="RefSeq" id="WP_204681159.1">
    <property type="nucleotide sequence ID" value="NZ_BSNR01000015.1"/>
</dbReference>
<feature type="transmembrane region" description="Helical" evidence="5">
    <location>
        <begin position="6"/>
        <end position="26"/>
    </location>
</feature>
<keyword evidence="3 5" id="KW-1133">Transmembrane helix</keyword>
<dbReference type="Pfam" id="PF07043">
    <property type="entry name" value="DUF1328"/>
    <property type="match status" value="1"/>
</dbReference>
<comment type="caution">
    <text evidence="6">The sequence shown here is derived from an EMBL/GenBank/DDBJ whole genome shotgun (WGS) entry which is preliminary data.</text>
</comment>
<evidence type="ECO:0000256" key="4">
    <source>
        <dbReference type="ARBA" id="ARBA00023136"/>
    </source>
</evidence>
<evidence type="ECO:0000313" key="7">
    <source>
        <dbReference type="Proteomes" id="UP001430149"/>
    </source>
</evidence>
<comment type="similarity">
    <text evidence="5">Belongs to the UPF0391 family.</text>
</comment>
<dbReference type="EMBL" id="JADIKE010000034">
    <property type="protein sequence ID" value="MBM7125482.1"/>
    <property type="molecule type" value="Genomic_DNA"/>
</dbReference>
<keyword evidence="7" id="KW-1185">Reference proteome</keyword>
<evidence type="ECO:0000256" key="1">
    <source>
        <dbReference type="ARBA" id="ARBA00022475"/>
    </source>
</evidence>
<reference evidence="6" key="1">
    <citation type="submission" date="2020-10" db="EMBL/GenBank/DDBJ databases">
        <title>Phylogeny of dyella-like bacteria.</title>
        <authorList>
            <person name="Fu J."/>
        </authorList>
    </citation>
    <scope>NUCLEOTIDE SEQUENCE</scope>
    <source>
        <strain evidence="6">DHOC52</strain>
    </source>
</reference>
<feature type="transmembrane region" description="Helical" evidence="5">
    <location>
        <begin position="33"/>
        <end position="55"/>
    </location>
</feature>
<dbReference type="Proteomes" id="UP001430149">
    <property type="component" value="Unassembled WGS sequence"/>
</dbReference>
<evidence type="ECO:0000256" key="2">
    <source>
        <dbReference type="ARBA" id="ARBA00022692"/>
    </source>
</evidence>
<accession>A0ABS2K2L9</accession>
<evidence type="ECO:0000256" key="5">
    <source>
        <dbReference type="HAMAP-Rule" id="MF_01361"/>
    </source>
</evidence>
<evidence type="ECO:0000313" key="6">
    <source>
        <dbReference type="EMBL" id="MBM7125482.1"/>
    </source>
</evidence>
<dbReference type="HAMAP" id="MF_01361">
    <property type="entry name" value="UPF0391"/>
    <property type="match status" value="1"/>
</dbReference>
<dbReference type="InterPro" id="IPR009760">
    <property type="entry name" value="DUF1328"/>
</dbReference>
<sequence>MLKWAIVFGLVSLVSGWLGFGTLSGVTATIAKVLFAIFVVIFLLVILAVIGLIHLL</sequence>
<protein>
    <recommendedName>
        <fullName evidence="5">UPF0391 membrane protein ISP19_08825</fullName>
    </recommendedName>
</protein>
<keyword evidence="1 5" id="KW-1003">Cell membrane</keyword>
<keyword evidence="2 5" id="KW-0812">Transmembrane</keyword>
<evidence type="ECO:0000256" key="3">
    <source>
        <dbReference type="ARBA" id="ARBA00022989"/>
    </source>
</evidence>
<gene>
    <name evidence="6" type="ORF">ISP19_08825</name>
</gene>
<comment type="caution">
    <text evidence="5">Lacks conserved residue(s) required for the propagation of feature annotation.</text>
</comment>
<dbReference type="PIRSF" id="PIRSF036466">
    <property type="entry name" value="UCP036466"/>
    <property type="match status" value="1"/>
</dbReference>
<name>A0ABS2K2L9_9GAMM</name>
<proteinExistence type="inferred from homology"/>
<keyword evidence="4 5" id="KW-0472">Membrane</keyword>